<evidence type="ECO:0000313" key="8">
    <source>
        <dbReference type="EMBL" id="NKY04019.1"/>
    </source>
</evidence>
<name>A0A846WR75_9ACTN</name>
<feature type="transmembrane region" description="Helical" evidence="7">
    <location>
        <begin position="142"/>
        <end position="162"/>
    </location>
</feature>
<comment type="subcellular location">
    <subcellularLocation>
        <location evidence="1">Cell membrane</location>
        <topology evidence="1">Multi-pass membrane protein</topology>
    </subcellularLocation>
</comment>
<dbReference type="Gene3D" id="1.20.1740.10">
    <property type="entry name" value="Amino acid/polyamine transporter I"/>
    <property type="match status" value="1"/>
</dbReference>
<feature type="transmembrane region" description="Helical" evidence="7">
    <location>
        <begin position="426"/>
        <end position="445"/>
    </location>
</feature>
<keyword evidence="5 7" id="KW-0472">Membrane</keyword>
<evidence type="ECO:0000256" key="6">
    <source>
        <dbReference type="SAM" id="MobiDB-lite"/>
    </source>
</evidence>
<evidence type="ECO:0000256" key="7">
    <source>
        <dbReference type="SAM" id="Phobius"/>
    </source>
</evidence>
<feature type="region of interest" description="Disordered" evidence="6">
    <location>
        <begin position="1"/>
        <end position="21"/>
    </location>
</feature>
<dbReference type="Pfam" id="PF13520">
    <property type="entry name" value="AA_permease_2"/>
    <property type="match status" value="1"/>
</dbReference>
<keyword evidence="3 7" id="KW-0812">Transmembrane</keyword>
<dbReference type="OMA" id="WHTRIAP"/>
<comment type="caution">
    <text evidence="8">The sequence shown here is derived from an EMBL/GenBank/DDBJ whole genome shotgun (WGS) entry which is preliminary data.</text>
</comment>
<proteinExistence type="predicted"/>
<feature type="transmembrane region" description="Helical" evidence="7">
    <location>
        <begin position="457"/>
        <end position="480"/>
    </location>
</feature>
<feature type="transmembrane region" description="Helical" evidence="7">
    <location>
        <begin position="359"/>
        <end position="378"/>
    </location>
</feature>
<feature type="transmembrane region" description="Helical" evidence="7">
    <location>
        <begin position="29"/>
        <end position="47"/>
    </location>
</feature>
<protein>
    <submittedName>
        <fullName evidence="8">APC family permease</fullName>
    </submittedName>
</protein>
<dbReference type="AlphaFoldDB" id="A0A846WR75"/>
<evidence type="ECO:0000256" key="3">
    <source>
        <dbReference type="ARBA" id="ARBA00022692"/>
    </source>
</evidence>
<dbReference type="PIRSF" id="PIRSF006060">
    <property type="entry name" value="AA_transporter"/>
    <property type="match status" value="1"/>
</dbReference>
<dbReference type="InterPro" id="IPR050367">
    <property type="entry name" value="APC_superfamily"/>
</dbReference>
<dbReference type="GO" id="GO:0022857">
    <property type="term" value="F:transmembrane transporter activity"/>
    <property type="evidence" value="ECO:0007669"/>
    <property type="project" value="InterPro"/>
</dbReference>
<feature type="transmembrane region" description="Helical" evidence="7">
    <location>
        <begin position="174"/>
        <end position="194"/>
    </location>
</feature>
<dbReference type="InterPro" id="IPR002293">
    <property type="entry name" value="AA/rel_permease1"/>
</dbReference>
<organism evidence="8 9">
    <name type="scientific">Gordonia polyisoprenivorans</name>
    <dbReference type="NCBI Taxonomy" id="84595"/>
    <lineage>
        <taxon>Bacteria</taxon>
        <taxon>Bacillati</taxon>
        <taxon>Actinomycetota</taxon>
        <taxon>Actinomycetes</taxon>
        <taxon>Mycobacteriales</taxon>
        <taxon>Gordoniaceae</taxon>
        <taxon>Gordonia</taxon>
    </lineage>
</organism>
<dbReference type="PANTHER" id="PTHR42770:SF16">
    <property type="entry name" value="AMINO ACID PERMEASE"/>
    <property type="match status" value="1"/>
</dbReference>
<accession>A0A846WR75</accession>
<dbReference type="Proteomes" id="UP000563898">
    <property type="component" value="Unassembled WGS sequence"/>
</dbReference>
<evidence type="ECO:0000256" key="1">
    <source>
        <dbReference type="ARBA" id="ARBA00004651"/>
    </source>
</evidence>
<gene>
    <name evidence="8" type="ORF">HGA05_20835</name>
</gene>
<evidence type="ECO:0000256" key="2">
    <source>
        <dbReference type="ARBA" id="ARBA00022475"/>
    </source>
</evidence>
<sequence length="496" mass="52317">MTTEHPAPSPAATSTTSTREQHQLRRGSLGVFGVTFFVISAAAPLTAMAGGAPVAMLLGNGPGVPGAYIVAVLTLLVFAVGYTTMARHHTSTGAFYSYVTRGLRQQFGGAAAYLALLSYNAMQIGLWGLFGAAVTGFVSDEFGVSIDWWVFVLIGIAIVAVLGYRQIDLSVKVLSVLVAAEFLVVIVLAIVIAVKGGDFGTTSLSVTPLTPSSLTSGSLPIALLFCFASFVGFEATAIYSEEAKDPKRTVPRATFLAVITIGVVYTAVTFLMVNGAGVGNIPGYIAKLADPTTFLFDLSNSYIGSWFTTIMRLLFITSVFAAVLAFHNAVARYTYALGREGLLPEQAGRTHRTHQSPHVGSVAQTTVAVIVVAIFALAGQDPVLALFTWLTNLGTLGVIALMAASSFAVVAFFLRHRDLERNLLRTLVAPLVAGIALIAILWYAIANFGLLISSGGILVWLLPALLLVAAVLGAGASLVLRSRSPQLYAEMGRHRE</sequence>
<dbReference type="PANTHER" id="PTHR42770">
    <property type="entry name" value="AMINO ACID TRANSPORTER-RELATED"/>
    <property type="match status" value="1"/>
</dbReference>
<keyword evidence="4 7" id="KW-1133">Transmembrane helix</keyword>
<keyword evidence="2" id="KW-1003">Cell membrane</keyword>
<feature type="transmembrane region" description="Helical" evidence="7">
    <location>
        <begin position="214"/>
        <end position="233"/>
    </location>
</feature>
<evidence type="ECO:0000313" key="9">
    <source>
        <dbReference type="Proteomes" id="UP000563898"/>
    </source>
</evidence>
<dbReference type="RefSeq" id="WP_006372896.1">
    <property type="nucleotide sequence ID" value="NZ_CP085887.1"/>
</dbReference>
<reference evidence="8 9" key="1">
    <citation type="submission" date="2020-04" db="EMBL/GenBank/DDBJ databases">
        <title>MicrobeNet Type strains.</title>
        <authorList>
            <person name="Nicholson A.C."/>
        </authorList>
    </citation>
    <scope>NUCLEOTIDE SEQUENCE [LARGE SCALE GENOMIC DNA]</scope>
    <source>
        <strain evidence="8 9">ATCC BAA-14</strain>
    </source>
</reference>
<feature type="transmembrane region" description="Helical" evidence="7">
    <location>
        <begin position="303"/>
        <end position="326"/>
    </location>
</feature>
<evidence type="ECO:0000256" key="4">
    <source>
        <dbReference type="ARBA" id="ARBA00022989"/>
    </source>
</evidence>
<dbReference type="EMBL" id="JAAXPC010000014">
    <property type="protein sequence ID" value="NKY04019.1"/>
    <property type="molecule type" value="Genomic_DNA"/>
</dbReference>
<dbReference type="GO" id="GO:0005886">
    <property type="term" value="C:plasma membrane"/>
    <property type="evidence" value="ECO:0007669"/>
    <property type="project" value="UniProtKB-SubCell"/>
</dbReference>
<feature type="transmembrane region" description="Helical" evidence="7">
    <location>
        <begin position="253"/>
        <end position="273"/>
    </location>
</feature>
<evidence type="ECO:0000256" key="5">
    <source>
        <dbReference type="ARBA" id="ARBA00023136"/>
    </source>
</evidence>
<dbReference type="GeneID" id="90160352"/>
<feature type="transmembrane region" description="Helical" evidence="7">
    <location>
        <begin position="67"/>
        <end position="86"/>
    </location>
</feature>
<feature type="transmembrane region" description="Helical" evidence="7">
    <location>
        <begin position="107"/>
        <end position="130"/>
    </location>
</feature>
<feature type="transmembrane region" description="Helical" evidence="7">
    <location>
        <begin position="390"/>
        <end position="414"/>
    </location>
</feature>